<keyword evidence="8 9" id="KW-0472">Membrane</keyword>
<dbReference type="Proteomes" id="UP000326852">
    <property type="component" value="Unassembled WGS sequence"/>
</dbReference>
<organism evidence="11 12">
    <name type="scientific">Arthrobacter yangruifuii</name>
    <dbReference type="NCBI Taxonomy" id="2606616"/>
    <lineage>
        <taxon>Bacteria</taxon>
        <taxon>Bacillati</taxon>
        <taxon>Actinomycetota</taxon>
        <taxon>Actinomycetes</taxon>
        <taxon>Micrococcales</taxon>
        <taxon>Micrococcaceae</taxon>
        <taxon>Arthrobacter</taxon>
    </lineage>
</organism>
<comment type="caution">
    <text evidence="11">The sequence shown here is derived from an EMBL/GenBank/DDBJ whole genome shotgun (WGS) entry which is preliminary data.</text>
</comment>
<protein>
    <recommendedName>
        <fullName evidence="9">Sec-independent protein translocase protein TatA</fullName>
    </recommendedName>
</protein>
<keyword evidence="12" id="KW-1185">Reference proteome</keyword>
<evidence type="ECO:0000256" key="8">
    <source>
        <dbReference type="ARBA" id="ARBA00023136"/>
    </source>
</evidence>
<evidence type="ECO:0000256" key="4">
    <source>
        <dbReference type="ARBA" id="ARBA00022692"/>
    </source>
</evidence>
<evidence type="ECO:0000256" key="2">
    <source>
        <dbReference type="ARBA" id="ARBA00022448"/>
    </source>
</evidence>
<evidence type="ECO:0000256" key="3">
    <source>
        <dbReference type="ARBA" id="ARBA00022475"/>
    </source>
</evidence>
<proteinExistence type="inferred from homology"/>
<evidence type="ECO:0000313" key="12">
    <source>
        <dbReference type="Proteomes" id="UP000326852"/>
    </source>
</evidence>
<dbReference type="InterPro" id="IPR003369">
    <property type="entry name" value="TatA/B/E"/>
</dbReference>
<dbReference type="RefSeq" id="WP_152272079.1">
    <property type="nucleotide sequence ID" value="NZ_VTFX01000004.1"/>
</dbReference>
<comment type="similarity">
    <text evidence="9">Belongs to the TatA/E family.</text>
</comment>
<dbReference type="GO" id="GO:0008320">
    <property type="term" value="F:protein transmembrane transporter activity"/>
    <property type="evidence" value="ECO:0007669"/>
    <property type="project" value="UniProtKB-UniRule"/>
</dbReference>
<accession>A0A5N6MGE3</accession>
<evidence type="ECO:0000313" key="11">
    <source>
        <dbReference type="EMBL" id="KAD3632799.1"/>
    </source>
</evidence>
<feature type="region of interest" description="Disordered" evidence="10">
    <location>
        <begin position="42"/>
        <end position="102"/>
    </location>
</feature>
<comment type="subunit">
    <text evidence="9">The Tat system comprises two distinct complexes: a TatABC complex, containing multiple copies of TatA, TatB and TatC subunits, and a separate TatA complex, containing only TatA subunits. Substrates initially bind to the TatABC complex, which probably triggers association of the separate TatA complex to form the active translocon.</text>
</comment>
<evidence type="ECO:0000256" key="10">
    <source>
        <dbReference type="SAM" id="MobiDB-lite"/>
    </source>
</evidence>
<keyword evidence="7 9" id="KW-0811">Translocation</keyword>
<dbReference type="Pfam" id="PF02416">
    <property type="entry name" value="TatA_B_E"/>
    <property type="match status" value="1"/>
</dbReference>
<feature type="compositionally biased region" description="Low complexity" evidence="10">
    <location>
        <begin position="87"/>
        <end position="96"/>
    </location>
</feature>
<dbReference type="InterPro" id="IPR006312">
    <property type="entry name" value="TatA/E"/>
</dbReference>
<evidence type="ECO:0000256" key="9">
    <source>
        <dbReference type="HAMAP-Rule" id="MF_00236"/>
    </source>
</evidence>
<dbReference type="GO" id="GO:0043953">
    <property type="term" value="P:protein transport by the Tat complex"/>
    <property type="evidence" value="ECO:0007669"/>
    <property type="project" value="UniProtKB-UniRule"/>
</dbReference>
<dbReference type="PANTHER" id="PTHR42982:SF8">
    <property type="entry name" value="SEC-INDEPENDENT PROTEIN TRANSLOCASE PROTEIN TATA"/>
    <property type="match status" value="1"/>
</dbReference>
<dbReference type="NCBIfam" id="TIGR01411">
    <property type="entry name" value="tatAE"/>
    <property type="match status" value="1"/>
</dbReference>
<evidence type="ECO:0000256" key="1">
    <source>
        <dbReference type="ARBA" id="ARBA00004162"/>
    </source>
</evidence>
<dbReference type="EMBL" id="VTFX01000004">
    <property type="protein sequence ID" value="KAD3632799.1"/>
    <property type="molecule type" value="Genomic_DNA"/>
</dbReference>
<keyword evidence="5 9" id="KW-0653">Protein transport</keyword>
<dbReference type="HAMAP" id="MF_00236">
    <property type="entry name" value="TatA_E"/>
    <property type="match status" value="1"/>
</dbReference>
<comment type="subcellular location">
    <subcellularLocation>
        <location evidence="1 9">Cell membrane</location>
        <topology evidence="1 9">Single-pass membrane protein</topology>
    </subcellularLocation>
</comment>
<keyword evidence="2 9" id="KW-0813">Transport</keyword>
<reference evidence="11 12" key="1">
    <citation type="submission" date="2019-08" db="EMBL/GenBank/DDBJ databases">
        <title>Arthrobacter sp. nov., isolated from plateau pika and Tibetan wild ass.</title>
        <authorList>
            <person name="Ge Y."/>
        </authorList>
    </citation>
    <scope>NUCLEOTIDE SEQUENCE [LARGE SCALE GENOMIC DNA]</scope>
    <source>
        <strain evidence="11 12">785</strain>
    </source>
</reference>
<gene>
    <name evidence="9 11" type="primary">tatA</name>
    <name evidence="11" type="ORF">GD627_07990</name>
</gene>
<dbReference type="NCBIfam" id="NF001854">
    <property type="entry name" value="PRK00575.1"/>
    <property type="match status" value="1"/>
</dbReference>
<dbReference type="GO" id="GO:0033281">
    <property type="term" value="C:TAT protein transport complex"/>
    <property type="evidence" value="ECO:0007669"/>
    <property type="project" value="UniProtKB-UniRule"/>
</dbReference>
<dbReference type="AlphaFoldDB" id="A0A5N6MGE3"/>
<dbReference type="PANTHER" id="PTHR42982">
    <property type="entry name" value="SEC-INDEPENDENT PROTEIN TRANSLOCASE PROTEIN TATA"/>
    <property type="match status" value="1"/>
</dbReference>
<evidence type="ECO:0000256" key="7">
    <source>
        <dbReference type="ARBA" id="ARBA00023010"/>
    </source>
</evidence>
<evidence type="ECO:0000256" key="6">
    <source>
        <dbReference type="ARBA" id="ARBA00022989"/>
    </source>
</evidence>
<sequence length="102" mass="10853">MRLEGWQIIVIVVLAVLLFGAPKLPGLARSLGQSLRIFKSEVRQMKDEDPSKPAAGDPVEGRVVNPEPRPAAAEQTFFPGQNPPSGTPSGPSDSAGNPPTRR</sequence>
<evidence type="ECO:0000256" key="5">
    <source>
        <dbReference type="ARBA" id="ARBA00022927"/>
    </source>
</evidence>
<keyword evidence="3 9" id="KW-1003">Cell membrane</keyword>
<keyword evidence="4 9" id="KW-0812">Transmembrane</keyword>
<feature type="compositionally biased region" description="Basic and acidic residues" evidence="10">
    <location>
        <begin position="42"/>
        <end position="51"/>
    </location>
</feature>
<dbReference type="Gene3D" id="1.20.5.3310">
    <property type="match status" value="1"/>
</dbReference>
<name>A0A5N6MGE3_9MICC</name>
<keyword evidence="6 9" id="KW-1133">Transmembrane helix</keyword>
<comment type="function">
    <text evidence="9">Part of the twin-arginine translocation (Tat) system that transports large folded proteins containing a characteristic twin-arginine motif in their signal peptide across membranes. TatA could form the protein-conducting channel of the Tat system.</text>
</comment>